<evidence type="ECO:0000256" key="1">
    <source>
        <dbReference type="SAM" id="MobiDB-lite"/>
    </source>
</evidence>
<evidence type="ECO:0000313" key="3">
    <source>
        <dbReference type="Proteomes" id="UP000005237"/>
    </source>
</evidence>
<evidence type="ECO:0000313" key="2">
    <source>
        <dbReference type="EnsemblMetazoa" id="CJA28008.1"/>
    </source>
</evidence>
<dbReference type="EnsemblMetazoa" id="CJA28008.1">
    <property type="protein sequence ID" value="CJA28008.1"/>
    <property type="gene ID" value="WBGene00183582"/>
</dbReference>
<keyword evidence="3" id="KW-1185">Reference proteome</keyword>
<organism evidence="2 3">
    <name type="scientific">Caenorhabditis japonica</name>
    <dbReference type="NCBI Taxonomy" id="281687"/>
    <lineage>
        <taxon>Eukaryota</taxon>
        <taxon>Metazoa</taxon>
        <taxon>Ecdysozoa</taxon>
        <taxon>Nematoda</taxon>
        <taxon>Chromadorea</taxon>
        <taxon>Rhabditida</taxon>
        <taxon>Rhabditina</taxon>
        <taxon>Rhabditomorpha</taxon>
        <taxon>Rhabditoidea</taxon>
        <taxon>Rhabditidae</taxon>
        <taxon>Peloderinae</taxon>
        <taxon>Caenorhabditis</taxon>
    </lineage>
</organism>
<dbReference type="Proteomes" id="UP000005237">
    <property type="component" value="Unassembled WGS sequence"/>
</dbReference>
<protein>
    <submittedName>
        <fullName evidence="2">Uncharacterized protein</fullName>
    </submittedName>
</protein>
<reference evidence="3" key="1">
    <citation type="submission" date="2010-08" db="EMBL/GenBank/DDBJ databases">
        <authorList>
            <consortium name="Caenorhabditis japonica Sequencing Consortium"/>
            <person name="Wilson R.K."/>
        </authorList>
    </citation>
    <scope>NUCLEOTIDE SEQUENCE [LARGE SCALE GENOMIC DNA]</scope>
    <source>
        <strain evidence="3">DF5081</strain>
    </source>
</reference>
<feature type="region of interest" description="Disordered" evidence="1">
    <location>
        <begin position="97"/>
        <end position="119"/>
    </location>
</feature>
<feature type="region of interest" description="Disordered" evidence="1">
    <location>
        <begin position="14"/>
        <end position="41"/>
    </location>
</feature>
<dbReference type="AlphaFoldDB" id="A0A8R1ICX6"/>
<feature type="compositionally biased region" description="Basic residues" evidence="1">
    <location>
        <begin position="25"/>
        <end position="34"/>
    </location>
</feature>
<accession>A0A8R1ICX6</accession>
<name>A0A8R1ICX6_CAEJA</name>
<reference evidence="2" key="2">
    <citation type="submission" date="2022-06" db="UniProtKB">
        <authorList>
            <consortium name="EnsemblMetazoa"/>
        </authorList>
    </citation>
    <scope>IDENTIFICATION</scope>
    <source>
        <strain evidence="2">DF5081</strain>
    </source>
</reference>
<proteinExistence type="predicted"/>
<sequence length="119" mass="13215">MAISQNVAVFVPQIPRRQNAEKLSKRPLAKRPRAAKSAPNSCRSLATIRRICVLAAENDCEEDNVNSPSARLVMGALPRGGTGSFDVLLDTKMQSEREELQAERARKRGGRKVKEEQEE</sequence>